<keyword evidence="2 9" id="KW-0696">RNA-directed RNA polymerase</keyword>
<dbReference type="Proteomes" id="UP000326939">
    <property type="component" value="Chromosome 6"/>
</dbReference>
<dbReference type="EC" id="2.7.7.48" evidence="9"/>
<evidence type="ECO:0000256" key="1">
    <source>
        <dbReference type="ARBA" id="ARBA00005762"/>
    </source>
</evidence>
<comment type="catalytic activity">
    <reaction evidence="7 9">
        <text>RNA(n) + a ribonucleoside 5'-triphosphate = RNA(n+1) + diphosphate</text>
        <dbReference type="Rhea" id="RHEA:21248"/>
        <dbReference type="Rhea" id="RHEA-COMP:14527"/>
        <dbReference type="Rhea" id="RHEA-COMP:17342"/>
        <dbReference type="ChEBI" id="CHEBI:33019"/>
        <dbReference type="ChEBI" id="CHEBI:61557"/>
        <dbReference type="ChEBI" id="CHEBI:140395"/>
        <dbReference type="EC" id="2.7.7.48"/>
    </reaction>
</comment>
<sequence>MAEINNDIIVPLPCAVEELIAKICIEQNQRPLKTNTRLTLASLGEQVAFDILWSISGKEIKKSFDGFVVHLAKQLSPNINASSPNIHSSLSPSPQQSQNRSPITPTRLLMNSQSNSGAQSPTPFKLQGSSTMDSQRQRGSESTISQQLVALGELEFRKVFLILSYLGGKNLEEVLSADQIRGFKDLPMRDFESRIWVAFGCRGDYIKEEDRVKDLDWDSGKEHIYHCHVYPDGSYRFKGPYLSKQRNILQRTLGEDNILIVNFEGVKNERDSVSSSLDDYFAKYNKILREGIHVGLRCYRFFVFKDGGKKEKKKDSTTSPVKCCFICMESVASIDNNDNILCGKTIRQARYLFMHGDNLSSLSNYMARFSLILSKTMNLEVDLSYIDIKEIDDVECQPLIHTDGTGFISHDLALKCPKNLFKGTCLGASNIETAEPSVITKTAGLSNTSQTPLLDPQILHQSSEVKSDTYLQSSSPSPQNTAPIHPIQNKTHELQVYTSKKHLRQEIEHSIPSTLDHASEPEPHSAQIHSGCHFGDPFRLFNNGRAVKGTFLVNKKLPCQSLQIRPSMIKVYTDEKLSNTYSINSLEIVGTSLQPKKTFLSKNLIALLSYGGVPEDFFMGILNNALEDAHGVLSKRKAALRVALNYGGMDDNIVATMIGCGIPLEEPYLQHRLSILMKEEKKSLKGGKIPVPESYYLMGTADPTGLLKSGEVCIILDSGQVSGEVLVYRNPGLHFGDIHILKATYVSVLEDFVGNAKYGIFFPCKGPRSLADEMSGGDFDGDMFFVSRNPQFPELIIFTLFSLQLLENFKQMERWTPPTSTPNVRNRKPSEFSDDEELEVELFKLFLRNRFQPSFTVGVAADSWLAMMDRLLTLGTDCSEEIARMKENIYQLIDIYYDALDAPKKGGRRIEVPEGLKAELFPHFMEKEEKISYRSTSILGKIYDTVKAYEDRDLSSNDVWKHPCFDDEVRESYLEKWQNLYGQYRKEMSNALKADTANKDRKANEVIRKYKEVLYGAAEFNLSKRGVEEIFEEARALYQVTYNHAKSRGSVGNCSFAWKVSGLALCTLYVLKNQGETPMICSPSALKGIL</sequence>
<evidence type="ECO:0000256" key="9">
    <source>
        <dbReference type="RuleBase" id="RU363098"/>
    </source>
</evidence>
<evidence type="ECO:0000256" key="2">
    <source>
        <dbReference type="ARBA" id="ARBA00022484"/>
    </source>
</evidence>
<comment type="caution">
    <text evidence="15">The sequence shown here is derived from an EMBL/GenBank/DDBJ whole genome shotgun (WGS) entry which is preliminary data.</text>
</comment>
<dbReference type="GO" id="GO:0030422">
    <property type="term" value="P:siRNA processing"/>
    <property type="evidence" value="ECO:0007669"/>
    <property type="project" value="TreeGrafter"/>
</dbReference>
<evidence type="ECO:0000256" key="7">
    <source>
        <dbReference type="ARBA" id="ARBA00048744"/>
    </source>
</evidence>
<keyword evidence="4 9" id="KW-0548">Nucleotidyltransferase</keyword>
<feature type="domain" description="RDRP3-5 N-terminal" evidence="12">
    <location>
        <begin position="12"/>
        <end position="74"/>
    </location>
</feature>
<evidence type="ECO:0000256" key="8">
    <source>
        <dbReference type="ARBA" id="ARBA00093763"/>
    </source>
</evidence>
<dbReference type="EMBL" id="VDCV01000006">
    <property type="protein sequence ID" value="KAB5552744.1"/>
    <property type="molecule type" value="Genomic_DNA"/>
</dbReference>
<evidence type="ECO:0000256" key="5">
    <source>
        <dbReference type="ARBA" id="ARBA00022884"/>
    </source>
</evidence>
<feature type="domain" description="RDRP helical" evidence="13">
    <location>
        <begin position="147"/>
        <end position="217"/>
    </location>
</feature>
<evidence type="ECO:0000259" key="12">
    <source>
        <dbReference type="Pfam" id="PF26249"/>
    </source>
</evidence>
<feature type="region of interest" description="Disordered" evidence="10">
    <location>
        <begin position="82"/>
        <end position="141"/>
    </location>
</feature>
<evidence type="ECO:0000313" key="16">
    <source>
        <dbReference type="Proteomes" id="UP000326939"/>
    </source>
</evidence>
<keyword evidence="3 9" id="KW-0808">Transferase</keyword>
<evidence type="ECO:0000256" key="3">
    <source>
        <dbReference type="ARBA" id="ARBA00022679"/>
    </source>
</evidence>
<organism evidence="15 16">
    <name type="scientific">Salix brachista</name>
    <dbReference type="NCBI Taxonomy" id="2182728"/>
    <lineage>
        <taxon>Eukaryota</taxon>
        <taxon>Viridiplantae</taxon>
        <taxon>Streptophyta</taxon>
        <taxon>Embryophyta</taxon>
        <taxon>Tracheophyta</taxon>
        <taxon>Spermatophyta</taxon>
        <taxon>Magnoliopsida</taxon>
        <taxon>eudicotyledons</taxon>
        <taxon>Gunneridae</taxon>
        <taxon>Pentapetalae</taxon>
        <taxon>rosids</taxon>
        <taxon>fabids</taxon>
        <taxon>Malpighiales</taxon>
        <taxon>Salicaceae</taxon>
        <taxon>Saliceae</taxon>
        <taxon>Salix</taxon>
    </lineage>
</organism>
<evidence type="ECO:0000259" key="13">
    <source>
        <dbReference type="Pfam" id="PF26252"/>
    </source>
</evidence>
<feature type="compositionally biased region" description="Low complexity" evidence="10">
    <location>
        <begin position="82"/>
        <end position="102"/>
    </location>
</feature>
<keyword evidence="16" id="KW-1185">Reference proteome</keyword>
<dbReference type="InterPro" id="IPR057596">
    <property type="entry name" value="RDRP_core"/>
</dbReference>
<evidence type="ECO:0000256" key="6">
    <source>
        <dbReference type="ARBA" id="ARBA00023158"/>
    </source>
</evidence>
<keyword evidence="5 9" id="KW-0694">RNA-binding</keyword>
<dbReference type="GO" id="GO:0003723">
    <property type="term" value="F:RNA binding"/>
    <property type="evidence" value="ECO:0007669"/>
    <property type="project" value="UniProtKB-KW"/>
</dbReference>
<dbReference type="PANTHER" id="PTHR23079">
    <property type="entry name" value="RNA-DEPENDENT RNA POLYMERASE"/>
    <property type="match status" value="1"/>
</dbReference>
<dbReference type="InterPro" id="IPR058752">
    <property type="entry name" value="RDRP_C_head"/>
</dbReference>
<evidence type="ECO:0000256" key="10">
    <source>
        <dbReference type="SAM" id="MobiDB-lite"/>
    </source>
</evidence>
<feature type="domain" description="RDRP core" evidence="11">
    <location>
        <begin position="235"/>
        <end position="421"/>
    </location>
</feature>
<feature type="domain" description="RDRP C-terminal head" evidence="14">
    <location>
        <begin position="970"/>
        <end position="1078"/>
    </location>
</feature>
<feature type="compositionally biased region" description="Polar residues" evidence="10">
    <location>
        <begin position="465"/>
        <end position="482"/>
    </location>
</feature>
<feature type="region of interest" description="Disordered" evidence="10">
    <location>
        <begin position="465"/>
        <end position="487"/>
    </location>
</feature>
<feature type="compositionally biased region" description="Polar residues" evidence="10">
    <location>
        <begin position="109"/>
        <end position="134"/>
    </location>
</feature>
<comment type="function">
    <text evidence="8 9">Probably involved in the RNA silencing pathway and required for the generation of small interfering RNAs (siRNAs).</text>
</comment>
<dbReference type="Pfam" id="PF26252">
    <property type="entry name" value="RdRP_helical"/>
    <property type="match status" value="1"/>
</dbReference>
<evidence type="ECO:0000313" key="15">
    <source>
        <dbReference type="EMBL" id="KAB5552744.1"/>
    </source>
</evidence>
<protein>
    <recommendedName>
        <fullName evidence="9">RNA-dependent RNA polymerase</fullName>
        <ecNumber evidence="9">2.7.7.48</ecNumber>
    </recommendedName>
</protein>
<dbReference type="InterPro" id="IPR007855">
    <property type="entry name" value="RDRP"/>
</dbReference>
<gene>
    <name evidence="15" type="ORF">DKX38_010055</name>
</gene>
<accession>A0A5N5MC17</accession>
<evidence type="ECO:0000256" key="4">
    <source>
        <dbReference type="ARBA" id="ARBA00022695"/>
    </source>
</evidence>
<evidence type="ECO:0000259" key="14">
    <source>
        <dbReference type="Pfam" id="PF26253"/>
    </source>
</evidence>
<dbReference type="AlphaFoldDB" id="A0A5N5MC17"/>
<reference evidence="16" key="1">
    <citation type="journal article" date="2019" name="Gigascience">
        <title>De novo genome assembly of the endangered Acer yangbiense, a plant species with extremely small populations endemic to Yunnan Province, China.</title>
        <authorList>
            <person name="Yang J."/>
            <person name="Wariss H.M."/>
            <person name="Tao L."/>
            <person name="Zhang R."/>
            <person name="Yun Q."/>
            <person name="Hollingsworth P."/>
            <person name="Dao Z."/>
            <person name="Luo G."/>
            <person name="Guo H."/>
            <person name="Ma Y."/>
            <person name="Sun W."/>
        </authorList>
    </citation>
    <scope>NUCLEOTIDE SEQUENCE [LARGE SCALE GENOMIC DNA]</scope>
    <source>
        <strain evidence="16">cv. br00</strain>
    </source>
</reference>
<proteinExistence type="inferred from homology"/>
<dbReference type="GO" id="GO:0003968">
    <property type="term" value="F:RNA-directed RNA polymerase activity"/>
    <property type="evidence" value="ECO:0007669"/>
    <property type="project" value="UniProtKB-KW"/>
</dbReference>
<dbReference type="InterPro" id="IPR058697">
    <property type="entry name" value="RDRP3-5_N"/>
</dbReference>
<keyword evidence="6 9" id="KW-0943">RNA-mediated gene silencing</keyword>
<evidence type="ECO:0000259" key="11">
    <source>
        <dbReference type="Pfam" id="PF05183"/>
    </source>
</evidence>
<dbReference type="Pfam" id="PF26249">
    <property type="entry name" value="4HB_RdRP3_N"/>
    <property type="match status" value="1"/>
</dbReference>
<comment type="similarity">
    <text evidence="1 9">Belongs to the RdRP family.</text>
</comment>
<dbReference type="GO" id="GO:0031380">
    <property type="term" value="C:nuclear RNA-directed RNA polymerase complex"/>
    <property type="evidence" value="ECO:0007669"/>
    <property type="project" value="TreeGrafter"/>
</dbReference>
<dbReference type="PANTHER" id="PTHR23079:SF55">
    <property type="entry name" value="RNA-DIRECTED RNA POLYMERASE"/>
    <property type="match status" value="1"/>
</dbReference>
<name>A0A5N5MC17_9ROSI</name>
<dbReference type="Pfam" id="PF05183">
    <property type="entry name" value="RdRP"/>
    <property type="match status" value="2"/>
</dbReference>
<dbReference type="InterPro" id="IPR058751">
    <property type="entry name" value="RDRP_helical"/>
</dbReference>
<dbReference type="Pfam" id="PF26253">
    <property type="entry name" value="RdRP_head"/>
    <property type="match status" value="1"/>
</dbReference>
<feature type="domain" description="RDRP core" evidence="11">
    <location>
        <begin position="545"/>
        <end position="946"/>
    </location>
</feature>